<dbReference type="CDD" id="cd00544">
    <property type="entry name" value="CobU"/>
    <property type="match status" value="1"/>
</dbReference>
<keyword evidence="17" id="KW-0548">Nucleotidyltransferase</keyword>
<comment type="caution">
    <text evidence="17">The sequence shown here is derived from an EMBL/GenBank/DDBJ whole genome shotgun (WGS) entry which is preliminary data.</text>
</comment>
<dbReference type="EMBL" id="WTVM01000060">
    <property type="protein sequence ID" value="NMG03517.1"/>
    <property type="molecule type" value="Genomic_DNA"/>
</dbReference>
<evidence type="ECO:0000256" key="9">
    <source>
        <dbReference type="ARBA" id="ARBA00022679"/>
    </source>
</evidence>
<dbReference type="RefSeq" id="WP_168988234.1">
    <property type="nucleotide sequence ID" value="NZ_CAWPHM010000287.1"/>
</dbReference>
<evidence type="ECO:0000256" key="3">
    <source>
        <dbReference type="ARBA" id="ARBA00001522"/>
    </source>
</evidence>
<evidence type="ECO:0000256" key="2">
    <source>
        <dbReference type="ARBA" id="ARBA00000711"/>
    </source>
</evidence>
<evidence type="ECO:0000256" key="15">
    <source>
        <dbReference type="PIRSR" id="PIRSR006135-1"/>
    </source>
</evidence>
<comment type="pathway">
    <text evidence="5 14">Cofactor biosynthesis; adenosylcobalamin biosynthesis; adenosylcobalamin from cob(II)yrinate a,c-diamide: step 6/7.</text>
</comment>
<evidence type="ECO:0000256" key="12">
    <source>
        <dbReference type="ARBA" id="ARBA00022840"/>
    </source>
</evidence>
<sequence>MSRHLILGGARSGKSRFAEQLAIDSGLPVTVVATAEALDEEMAARIARHRCDRPGHWRTIEAPRQLADVLRATCSEGSCVVVDCLTLWLANTLTDGEAAPTLSAIEERPAARIEQDALFALLPSLPGEIILVANEVGMGLVPESPLGRLFRDEAGRLNQRVAALCERVSFVAAGLPLHLK</sequence>
<protein>
    <recommendedName>
        <fullName evidence="14">Bifunctional adenosylcobalamin biosynthesis protein</fullName>
        <ecNumber evidence="14">2.7.1.156</ecNumber>
        <ecNumber evidence="14">2.7.7.62</ecNumber>
    </recommendedName>
</protein>
<feature type="binding site" evidence="16">
    <location>
        <position position="61"/>
    </location>
    <ligand>
        <name>GTP</name>
        <dbReference type="ChEBI" id="CHEBI:37565"/>
    </ligand>
</feature>
<dbReference type="NCBIfam" id="NF004469">
    <property type="entry name" value="PRK05800.1"/>
    <property type="match status" value="1"/>
</dbReference>
<evidence type="ECO:0000256" key="13">
    <source>
        <dbReference type="ARBA" id="ARBA00023134"/>
    </source>
</evidence>
<feature type="binding site" evidence="16">
    <location>
        <position position="83"/>
    </location>
    <ligand>
        <name>GTP</name>
        <dbReference type="ChEBI" id="CHEBI:37565"/>
    </ligand>
</feature>
<dbReference type="GO" id="GO:0043752">
    <property type="term" value="F:adenosylcobinamide kinase activity"/>
    <property type="evidence" value="ECO:0007669"/>
    <property type="project" value="UniProtKB-EC"/>
</dbReference>
<dbReference type="EC" id="2.7.7.62" evidence="14"/>
<dbReference type="PIRSF" id="PIRSF006135">
    <property type="entry name" value="CobU"/>
    <property type="match status" value="1"/>
</dbReference>
<evidence type="ECO:0000256" key="5">
    <source>
        <dbReference type="ARBA" id="ARBA00004692"/>
    </source>
</evidence>
<keyword evidence="18" id="KW-1185">Reference proteome</keyword>
<dbReference type="GO" id="GO:0009236">
    <property type="term" value="P:cobalamin biosynthetic process"/>
    <property type="evidence" value="ECO:0007669"/>
    <property type="project" value="UniProtKB-UniRule"/>
</dbReference>
<organism evidence="17 18">
    <name type="scientific">Azoarcus taiwanensis</name>
    <dbReference type="NCBI Taxonomy" id="666964"/>
    <lineage>
        <taxon>Bacteria</taxon>
        <taxon>Pseudomonadati</taxon>
        <taxon>Pseudomonadota</taxon>
        <taxon>Betaproteobacteria</taxon>
        <taxon>Rhodocyclales</taxon>
        <taxon>Zoogloeaceae</taxon>
        <taxon>Azoarcus</taxon>
    </lineage>
</organism>
<dbReference type="EC" id="2.7.1.156" evidence="14"/>
<evidence type="ECO:0000256" key="10">
    <source>
        <dbReference type="ARBA" id="ARBA00022741"/>
    </source>
</evidence>
<accession>A0A972JBJ2</accession>
<dbReference type="GO" id="GO:0008820">
    <property type="term" value="F:cobinamide phosphate guanylyltransferase activity"/>
    <property type="evidence" value="ECO:0007669"/>
    <property type="project" value="UniProtKB-UniRule"/>
</dbReference>
<dbReference type="InterPro" id="IPR003203">
    <property type="entry name" value="CobU/CobP"/>
</dbReference>
<dbReference type="Proteomes" id="UP000599523">
    <property type="component" value="Unassembled WGS sequence"/>
</dbReference>
<dbReference type="GO" id="GO:0005525">
    <property type="term" value="F:GTP binding"/>
    <property type="evidence" value="ECO:0007669"/>
    <property type="project" value="UniProtKB-UniRule"/>
</dbReference>
<comment type="catalytic activity">
    <reaction evidence="3">
        <text>adenosylcob(III)inamide + GTP = adenosylcob(III)inamide phosphate + GDP + H(+)</text>
        <dbReference type="Rhea" id="RHEA:15765"/>
        <dbReference type="ChEBI" id="CHEBI:2480"/>
        <dbReference type="ChEBI" id="CHEBI:15378"/>
        <dbReference type="ChEBI" id="CHEBI:37565"/>
        <dbReference type="ChEBI" id="CHEBI:58189"/>
        <dbReference type="ChEBI" id="CHEBI:58502"/>
        <dbReference type="EC" id="2.7.1.156"/>
    </reaction>
</comment>
<dbReference type="PANTHER" id="PTHR34848">
    <property type="match status" value="1"/>
</dbReference>
<keyword evidence="9 14" id="KW-0808">Transferase</keyword>
<feature type="active site" description="GMP-histidine intermediate" evidence="15">
    <location>
        <position position="49"/>
    </location>
</feature>
<dbReference type="InterPro" id="IPR027417">
    <property type="entry name" value="P-loop_NTPase"/>
</dbReference>
<dbReference type="SUPFAM" id="SSF52540">
    <property type="entry name" value="P-loop containing nucleoside triphosphate hydrolases"/>
    <property type="match status" value="1"/>
</dbReference>
<comment type="catalytic activity">
    <reaction evidence="2 14">
        <text>adenosylcob(III)inamide phosphate + GTP + H(+) = adenosylcob(III)inamide-GDP + diphosphate</text>
        <dbReference type="Rhea" id="RHEA:22712"/>
        <dbReference type="ChEBI" id="CHEBI:15378"/>
        <dbReference type="ChEBI" id="CHEBI:33019"/>
        <dbReference type="ChEBI" id="CHEBI:37565"/>
        <dbReference type="ChEBI" id="CHEBI:58502"/>
        <dbReference type="ChEBI" id="CHEBI:60487"/>
        <dbReference type="EC" id="2.7.7.62"/>
    </reaction>
</comment>
<evidence type="ECO:0000313" key="17">
    <source>
        <dbReference type="EMBL" id="NMG03517.1"/>
    </source>
</evidence>
<comment type="similarity">
    <text evidence="7 14">Belongs to the CobU/CobP family.</text>
</comment>
<gene>
    <name evidence="17" type="primary">cobU</name>
    <name evidence="17" type="ORF">GPA21_11110</name>
</gene>
<dbReference type="GO" id="GO:0005524">
    <property type="term" value="F:ATP binding"/>
    <property type="evidence" value="ECO:0007669"/>
    <property type="project" value="UniProtKB-UniRule"/>
</dbReference>
<evidence type="ECO:0000256" key="16">
    <source>
        <dbReference type="PIRSR" id="PIRSR006135-2"/>
    </source>
</evidence>
<dbReference type="PANTHER" id="PTHR34848:SF1">
    <property type="entry name" value="BIFUNCTIONAL ADENOSYLCOBALAMIN BIOSYNTHESIS PROTEIN COBU"/>
    <property type="match status" value="1"/>
</dbReference>
<dbReference type="Gene3D" id="3.40.50.300">
    <property type="entry name" value="P-loop containing nucleotide triphosphate hydrolases"/>
    <property type="match status" value="1"/>
</dbReference>
<keyword evidence="12 14" id="KW-0067">ATP-binding</keyword>
<evidence type="ECO:0000256" key="11">
    <source>
        <dbReference type="ARBA" id="ARBA00022777"/>
    </source>
</evidence>
<comment type="catalytic activity">
    <reaction evidence="1 14">
        <text>adenosylcob(III)inamide + ATP = adenosylcob(III)inamide phosphate + ADP + H(+)</text>
        <dbReference type="Rhea" id="RHEA:15769"/>
        <dbReference type="ChEBI" id="CHEBI:2480"/>
        <dbReference type="ChEBI" id="CHEBI:15378"/>
        <dbReference type="ChEBI" id="CHEBI:30616"/>
        <dbReference type="ChEBI" id="CHEBI:58502"/>
        <dbReference type="ChEBI" id="CHEBI:456216"/>
        <dbReference type="EC" id="2.7.1.156"/>
    </reaction>
</comment>
<keyword evidence="8 14" id="KW-0169">Cobalamin biosynthesis</keyword>
<evidence type="ECO:0000256" key="8">
    <source>
        <dbReference type="ARBA" id="ARBA00022573"/>
    </source>
</evidence>
<evidence type="ECO:0000256" key="7">
    <source>
        <dbReference type="ARBA" id="ARBA00007490"/>
    </source>
</evidence>
<feature type="binding site" evidence="16">
    <location>
        <begin position="50"/>
        <end position="53"/>
    </location>
    <ligand>
        <name>GTP</name>
        <dbReference type="ChEBI" id="CHEBI:37565"/>
    </ligand>
</feature>
<evidence type="ECO:0000256" key="14">
    <source>
        <dbReference type="PIRNR" id="PIRNR006135"/>
    </source>
</evidence>
<name>A0A972JBJ2_9RHOO</name>
<comment type="pathway">
    <text evidence="6 14">Cofactor biosynthesis; adenosylcobalamin biosynthesis; adenosylcobalamin from cob(II)yrinate a,c-diamide: step 5/7.</text>
</comment>
<dbReference type="AlphaFoldDB" id="A0A972JBJ2"/>
<evidence type="ECO:0000256" key="4">
    <source>
        <dbReference type="ARBA" id="ARBA00003889"/>
    </source>
</evidence>
<reference evidence="17" key="1">
    <citation type="submission" date="2019-12" db="EMBL/GenBank/DDBJ databases">
        <title>Comparative genomics gives insights into the taxonomy of the Azoarcus-Aromatoleum group and reveals separate origins of nif in the plant-associated Azoarcus and non-plant-associated Aromatoleum sub-groups.</title>
        <authorList>
            <person name="Lafos M."/>
            <person name="Maluk M."/>
            <person name="Batista M."/>
            <person name="Junghare M."/>
            <person name="Carmona M."/>
            <person name="Faoro H."/>
            <person name="Cruz L.M."/>
            <person name="Battistoni F."/>
            <person name="De Souza E."/>
            <person name="Pedrosa F."/>
            <person name="Chen W.-M."/>
            <person name="Poole P.S."/>
            <person name="Dixon R.A."/>
            <person name="James E.K."/>
        </authorList>
    </citation>
    <scope>NUCLEOTIDE SEQUENCE</scope>
    <source>
        <strain evidence="17">NSC3</strain>
    </source>
</reference>
<feature type="binding site" evidence="16">
    <location>
        <begin position="33"/>
        <end position="35"/>
    </location>
    <ligand>
        <name>GTP</name>
        <dbReference type="ChEBI" id="CHEBI:37565"/>
    </ligand>
</feature>
<keyword evidence="11 14" id="KW-0418">Kinase</keyword>
<dbReference type="Pfam" id="PF02283">
    <property type="entry name" value="CobU"/>
    <property type="match status" value="1"/>
</dbReference>
<keyword evidence="13 14" id="KW-0342">GTP-binding</keyword>
<comment type="function">
    <text evidence="4 14">Catalyzes ATP-dependent phosphorylation of adenosylcobinamide and addition of GMP to adenosylcobinamide phosphate.</text>
</comment>
<feature type="binding site" evidence="16">
    <location>
        <begin position="8"/>
        <end position="15"/>
    </location>
    <ligand>
        <name>GTP</name>
        <dbReference type="ChEBI" id="CHEBI:37565"/>
    </ligand>
</feature>
<evidence type="ECO:0000256" key="1">
    <source>
        <dbReference type="ARBA" id="ARBA00000312"/>
    </source>
</evidence>
<keyword evidence="10 14" id="KW-0547">Nucleotide-binding</keyword>
<proteinExistence type="inferred from homology"/>
<evidence type="ECO:0000256" key="6">
    <source>
        <dbReference type="ARBA" id="ARBA00005159"/>
    </source>
</evidence>
<evidence type="ECO:0000313" key="18">
    <source>
        <dbReference type="Proteomes" id="UP000599523"/>
    </source>
</evidence>